<evidence type="ECO:0000256" key="1">
    <source>
        <dbReference type="SAM" id="MobiDB-lite"/>
    </source>
</evidence>
<keyword evidence="3" id="KW-1185">Reference proteome</keyword>
<dbReference type="EMBL" id="BACD03000011">
    <property type="protein sequence ID" value="GAO47922.1"/>
    <property type="molecule type" value="Genomic_DNA"/>
</dbReference>
<reference evidence="2 3" key="2">
    <citation type="journal article" date="2014" name="J. Gen. Appl. Microbiol.">
        <title>The early diverging ascomycetous budding yeast Saitoella complicata has three histone deacetylases belonging to the Clr6, Hos2, and Rpd3 lineages.</title>
        <authorList>
            <person name="Nishida H."/>
            <person name="Matsumoto T."/>
            <person name="Kondo S."/>
            <person name="Hamamoto M."/>
            <person name="Yoshikawa H."/>
        </authorList>
    </citation>
    <scope>NUCLEOTIDE SEQUENCE [LARGE SCALE GENOMIC DNA]</scope>
    <source>
        <strain evidence="2 3">NRRL Y-17804</strain>
    </source>
</reference>
<sequence>MMLPSLQPKRPSIQAPPQSSGPRTQDTSRTHPVFFTQRRLSRSELPVQFDSAKTSPVFYGYKVAKDGEVKL</sequence>
<organism evidence="2 3">
    <name type="scientific">Saitoella complicata (strain BCRC 22490 / CBS 7301 / JCM 7358 / NBRC 10748 / NRRL Y-17804)</name>
    <dbReference type="NCBI Taxonomy" id="698492"/>
    <lineage>
        <taxon>Eukaryota</taxon>
        <taxon>Fungi</taxon>
        <taxon>Dikarya</taxon>
        <taxon>Ascomycota</taxon>
        <taxon>Taphrinomycotina</taxon>
        <taxon>Taphrinomycotina incertae sedis</taxon>
        <taxon>Saitoella</taxon>
    </lineage>
</organism>
<dbReference type="AlphaFoldDB" id="A0A0E9NDJ6"/>
<gene>
    <name evidence="2" type="ORF">G7K_2118-t1</name>
</gene>
<accession>A0A0E9NDJ6</accession>
<proteinExistence type="predicted"/>
<reference evidence="2 3" key="3">
    <citation type="journal article" date="2015" name="Genome Announc.">
        <title>Draft Genome Sequence of the Archiascomycetous Yeast Saitoella complicata.</title>
        <authorList>
            <person name="Yamauchi K."/>
            <person name="Kondo S."/>
            <person name="Hamamoto M."/>
            <person name="Takahashi Y."/>
            <person name="Ogura Y."/>
            <person name="Hayashi T."/>
            <person name="Nishida H."/>
        </authorList>
    </citation>
    <scope>NUCLEOTIDE SEQUENCE [LARGE SCALE GENOMIC DNA]</scope>
    <source>
        <strain evidence="2 3">NRRL Y-17804</strain>
    </source>
</reference>
<dbReference type="Proteomes" id="UP000033140">
    <property type="component" value="Unassembled WGS sequence"/>
</dbReference>
<name>A0A0E9NDJ6_SAICN</name>
<feature type="compositionally biased region" description="Polar residues" evidence="1">
    <location>
        <begin position="15"/>
        <end position="27"/>
    </location>
</feature>
<comment type="caution">
    <text evidence="2">The sequence shown here is derived from an EMBL/GenBank/DDBJ whole genome shotgun (WGS) entry which is preliminary data.</text>
</comment>
<feature type="region of interest" description="Disordered" evidence="1">
    <location>
        <begin position="1"/>
        <end position="36"/>
    </location>
</feature>
<evidence type="ECO:0000313" key="3">
    <source>
        <dbReference type="Proteomes" id="UP000033140"/>
    </source>
</evidence>
<reference evidence="2 3" key="1">
    <citation type="journal article" date="2011" name="J. Gen. Appl. Microbiol.">
        <title>Draft genome sequencing of the enigmatic yeast Saitoella complicata.</title>
        <authorList>
            <person name="Nishida H."/>
            <person name="Hamamoto M."/>
            <person name="Sugiyama J."/>
        </authorList>
    </citation>
    <scope>NUCLEOTIDE SEQUENCE [LARGE SCALE GENOMIC DNA]</scope>
    <source>
        <strain evidence="2 3">NRRL Y-17804</strain>
    </source>
</reference>
<evidence type="ECO:0000313" key="2">
    <source>
        <dbReference type="EMBL" id="GAO47922.1"/>
    </source>
</evidence>
<protein>
    <submittedName>
        <fullName evidence="2">Uncharacterized protein</fullName>
    </submittedName>
</protein>